<evidence type="ECO:0000313" key="2">
    <source>
        <dbReference type="EMBL" id="KAJ7954611.1"/>
    </source>
</evidence>
<proteinExistence type="predicted"/>
<evidence type="ECO:0000313" key="3">
    <source>
        <dbReference type="Proteomes" id="UP001163823"/>
    </source>
</evidence>
<accession>A0AAD7PGF2</accession>
<feature type="region of interest" description="Disordered" evidence="1">
    <location>
        <begin position="89"/>
        <end position="187"/>
    </location>
</feature>
<comment type="caution">
    <text evidence="2">The sequence shown here is derived from an EMBL/GenBank/DDBJ whole genome shotgun (WGS) entry which is preliminary data.</text>
</comment>
<dbReference type="KEGG" id="qsa:O6P43_026171"/>
<protein>
    <submittedName>
        <fullName evidence="2">46 kDa FK506-binding nuclear protein-like isoform X2</fullName>
    </submittedName>
</protein>
<dbReference type="EMBL" id="JARAOO010000010">
    <property type="protein sequence ID" value="KAJ7954611.1"/>
    <property type="molecule type" value="Genomic_DNA"/>
</dbReference>
<sequence>MGKKKHKSESSPINDEVEQLLQAAQDQLLLNLFVNSHTSSRSSLVSVSSSNNNFLNSDLDRRFQNLKSKDALEDDLTARFAALQKSCLISTPKSGSNSSSSIPDVAVSNNGRDHYQIQEDDDDDDDDDEEDEVEKLIQWAKDAARLDPSPPSDDSDDDQDAARLDPSPPSDDSDDDQNERGTRPTRK</sequence>
<feature type="compositionally biased region" description="Low complexity" evidence="1">
    <location>
        <begin position="90"/>
        <end position="101"/>
    </location>
</feature>
<organism evidence="2 3">
    <name type="scientific">Quillaja saponaria</name>
    <name type="common">Soap bark tree</name>
    <dbReference type="NCBI Taxonomy" id="32244"/>
    <lineage>
        <taxon>Eukaryota</taxon>
        <taxon>Viridiplantae</taxon>
        <taxon>Streptophyta</taxon>
        <taxon>Embryophyta</taxon>
        <taxon>Tracheophyta</taxon>
        <taxon>Spermatophyta</taxon>
        <taxon>Magnoliopsida</taxon>
        <taxon>eudicotyledons</taxon>
        <taxon>Gunneridae</taxon>
        <taxon>Pentapetalae</taxon>
        <taxon>rosids</taxon>
        <taxon>fabids</taxon>
        <taxon>Fabales</taxon>
        <taxon>Quillajaceae</taxon>
        <taxon>Quillaja</taxon>
    </lineage>
</organism>
<dbReference type="AlphaFoldDB" id="A0AAD7PGF2"/>
<feature type="compositionally biased region" description="Acidic residues" evidence="1">
    <location>
        <begin position="118"/>
        <end position="133"/>
    </location>
</feature>
<gene>
    <name evidence="2" type="ORF">O6P43_026171</name>
</gene>
<dbReference type="Proteomes" id="UP001163823">
    <property type="component" value="Chromosome 10"/>
</dbReference>
<keyword evidence="3" id="KW-1185">Reference proteome</keyword>
<reference evidence="2" key="1">
    <citation type="journal article" date="2023" name="Science">
        <title>Elucidation of the pathway for biosynthesis of saponin adjuvants from the soapbark tree.</title>
        <authorList>
            <person name="Reed J."/>
            <person name="Orme A."/>
            <person name="El-Demerdash A."/>
            <person name="Owen C."/>
            <person name="Martin L.B.B."/>
            <person name="Misra R.C."/>
            <person name="Kikuchi S."/>
            <person name="Rejzek M."/>
            <person name="Martin A.C."/>
            <person name="Harkess A."/>
            <person name="Leebens-Mack J."/>
            <person name="Louveau T."/>
            <person name="Stephenson M.J."/>
            <person name="Osbourn A."/>
        </authorList>
    </citation>
    <scope>NUCLEOTIDE SEQUENCE</scope>
    <source>
        <strain evidence="2">S10</strain>
    </source>
</reference>
<name>A0AAD7PGF2_QUISA</name>
<feature type="compositionally biased region" description="Basic and acidic residues" evidence="1">
    <location>
        <begin position="178"/>
        <end position="187"/>
    </location>
</feature>
<evidence type="ECO:0000256" key="1">
    <source>
        <dbReference type="SAM" id="MobiDB-lite"/>
    </source>
</evidence>